<comment type="function">
    <text evidence="8">Toxic component of a toxin-antitoxin (TA) system. An RNase.</text>
</comment>
<dbReference type="CDD" id="cd09881">
    <property type="entry name" value="PIN_VapC4-5_FitB-like"/>
    <property type="match status" value="1"/>
</dbReference>
<evidence type="ECO:0000256" key="1">
    <source>
        <dbReference type="ARBA" id="ARBA00001946"/>
    </source>
</evidence>
<dbReference type="RefSeq" id="WP_012873656.1">
    <property type="nucleotide sequence ID" value="NC_013524.1"/>
</dbReference>
<evidence type="ECO:0000256" key="2">
    <source>
        <dbReference type="ARBA" id="ARBA00022649"/>
    </source>
</evidence>
<evidence type="ECO:0000256" key="3">
    <source>
        <dbReference type="ARBA" id="ARBA00022722"/>
    </source>
</evidence>
<dbReference type="PANTHER" id="PTHR33653:SF1">
    <property type="entry name" value="RIBONUCLEASE VAPC2"/>
    <property type="match status" value="1"/>
</dbReference>
<evidence type="ECO:0000259" key="9">
    <source>
        <dbReference type="Pfam" id="PF01850"/>
    </source>
</evidence>
<dbReference type="GO" id="GO:0016787">
    <property type="term" value="F:hydrolase activity"/>
    <property type="evidence" value="ECO:0007669"/>
    <property type="project" value="UniProtKB-KW"/>
</dbReference>
<dbReference type="InParanoid" id="D1C9X8"/>
<comment type="cofactor">
    <cofactor evidence="1 8">
        <name>Mg(2+)</name>
        <dbReference type="ChEBI" id="CHEBI:18420"/>
    </cofactor>
</comment>
<evidence type="ECO:0000256" key="7">
    <source>
        <dbReference type="ARBA" id="ARBA00038093"/>
    </source>
</evidence>
<evidence type="ECO:0000256" key="8">
    <source>
        <dbReference type="HAMAP-Rule" id="MF_00265"/>
    </source>
</evidence>
<evidence type="ECO:0000256" key="6">
    <source>
        <dbReference type="ARBA" id="ARBA00022842"/>
    </source>
</evidence>
<dbReference type="GO" id="GO:0000287">
    <property type="term" value="F:magnesium ion binding"/>
    <property type="evidence" value="ECO:0007669"/>
    <property type="project" value="UniProtKB-UniRule"/>
</dbReference>
<sequence>MAYLIDSDWVIDHLTGIPDASELLLRLAPAGIAISIITYMEVYQGVLMSTDQAAAELRFRELVETLPLLPLSPAVARRCAAVRADLRRQGRRVGGRALDLIIAATALEFNLTLVTRNLRDYRDIPGLSLLDLPTTRE</sequence>
<protein>
    <recommendedName>
        <fullName evidence="8">Ribonuclease VapC</fullName>
        <shortName evidence="8">RNase VapC</shortName>
        <ecNumber evidence="8">3.1.-.-</ecNumber>
    </recommendedName>
    <alternativeName>
        <fullName evidence="8">Toxin VapC</fullName>
    </alternativeName>
</protein>
<evidence type="ECO:0000256" key="4">
    <source>
        <dbReference type="ARBA" id="ARBA00022723"/>
    </source>
</evidence>
<keyword evidence="4 8" id="KW-0479">Metal-binding</keyword>
<dbReference type="InterPro" id="IPR002716">
    <property type="entry name" value="PIN_dom"/>
</dbReference>
<dbReference type="OrthoDB" id="9799448at2"/>
<reference evidence="10 11" key="2">
    <citation type="journal article" date="2010" name="Stand. Genomic Sci.">
        <title>Complete genome sequence of Desulfohalobium retbaense type strain (HR(100)).</title>
        <authorList>
            <person name="Spring S."/>
            <person name="Nolan M."/>
            <person name="Lapidus A."/>
            <person name="Glavina Del Rio T."/>
            <person name="Copeland A."/>
            <person name="Tice H."/>
            <person name="Cheng J.F."/>
            <person name="Lucas S."/>
            <person name="Land M."/>
            <person name="Chen F."/>
            <person name="Bruce D."/>
            <person name="Goodwin L."/>
            <person name="Pitluck S."/>
            <person name="Ivanova N."/>
            <person name="Mavromatis K."/>
            <person name="Mikhailova N."/>
            <person name="Pati A."/>
            <person name="Chen A."/>
            <person name="Palaniappan K."/>
            <person name="Hauser L."/>
            <person name="Chang Y.J."/>
            <person name="Jeffries C.D."/>
            <person name="Munk C."/>
            <person name="Kiss H."/>
            <person name="Chain P."/>
            <person name="Han C."/>
            <person name="Brettin T."/>
            <person name="Detter J.C."/>
            <person name="Schuler E."/>
            <person name="Goker M."/>
            <person name="Rohde M."/>
            <person name="Bristow J."/>
            <person name="Eisen J.A."/>
            <person name="Markowitz V."/>
            <person name="Hugenholtz P."/>
            <person name="Kyrpides N.C."/>
            <person name="Klenk H.P."/>
        </authorList>
    </citation>
    <scope>NUCLEOTIDE SEQUENCE [LARGE SCALE GENOMIC DNA]</scope>
    <source>
        <strain evidence="11">ATCC 49802 / DSM 20745 / S 6022</strain>
    </source>
</reference>
<dbReference type="InterPro" id="IPR029060">
    <property type="entry name" value="PIN-like_dom_sf"/>
</dbReference>
<dbReference type="EMBL" id="CP001824">
    <property type="protein sequence ID" value="ACZ40621.1"/>
    <property type="molecule type" value="Genomic_DNA"/>
</dbReference>
<feature type="binding site" evidence="8">
    <location>
        <position position="6"/>
    </location>
    <ligand>
        <name>Mg(2+)</name>
        <dbReference type="ChEBI" id="CHEBI:18420"/>
    </ligand>
</feature>
<keyword evidence="5 8" id="KW-0378">Hydrolase</keyword>
<dbReference type="InterPro" id="IPR050556">
    <property type="entry name" value="Type_II_TA_system_RNase"/>
</dbReference>
<keyword evidence="2 8" id="KW-1277">Toxin-antitoxin system</keyword>
<dbReference type="HAMAP" id="MF_00265">
    <property type="entry name" value="VapC_Nob1"/>
    <property type="match status" value="1"/>
</dbReference>
<dbReference type="EC" id="3.1.-.-" evidence="8"/>
<name>D1C9X8_SPHTD</name>
<dbReference type="GO" id="GO:0004540">
    <property type="term" value="F:RNA nuclease activity"/>
    <property type="evidence" value="ECO:0007669"/>
    <property type="project" value="InterPro"/>
</dbReference>
<dbReference type="Proteomes" id="UP000002027">
    <property type="component" value="Chromosome 2"/>
</dbReference>
<keyword evidence="11" id="KW-1185">Reference proteome</keyword>
<proteinExistence type="inferred from homology"/>
<feature type="domain" description="PIN" evidence="9">
    <location>
        <begin position="3"/>
        <end position="119"/>
    </location>
</feature>
<keyword evidence="3 8" id="KW-0540">Nuclease</keyword>
<evidence type="ECO:0000313" key="11">
    <source>
        <dbReference type="Proteomes" id="UP000002027"/>
    </source>
</evidence>
<gene>
    <name evidence="8" type="primary">vapC</name>
    <name evidence="10" type="ordered locus">Sthe_3221</name>
</gene>
<dbReference type="AlphaFoldDB" id="D1C9X8"/>
<dbReference type="Pfam" id="PF01850">
    <property type="entry name" value="PIN"/>
    <property type="match status" value="1"/>
</dbReference>
<dbReference type="STRING" id="479434.Sthe_3221"/>
<dbReference type="SUPFAM" id="SSF88723">
    <property type="entry name" value="PIN domain-like"/>
    <property type="match status" value="1"/>
</dbReference>
<reference evidence="11" key="1">
    <citation type="submission" date="2009-11" db="EMBL/GenBank/DDBJ databases">
        <title>The complete chromosome 2 of Sphaerobacter thermophilus DSM 20745.</title>
        <authorList>
            <person name="Lucas S."/>
            <person name="Copeland A."/>
            <person name="Lapidus A."/>
            <person name="Glavina del Rio T."/>
            <person name="Dalin E."/>
            <person name="Tice H."/>
            <person name="Bruce D."/>
            <person name="Goodwin L."/>
            <person name="Pitluck S."/>
            <person name="Kyrpides N."/>
            <person name="Mavromatis K."/>
            <person name="Ivanova N."/>
            <person name="Mikhailova N."/>
            <person name="LaButti K.M."/>
            <person name="Clum A."/>
            <person name="Sun H.I."/>
            <person name="Brettin T."/>
            <person name="Detter J.C."/>
            <person name="Han C."/>
            <person name="Larimer F."/>
            <person name="Land M."/>
            <person name="Hauser L."/>
            <person name="Markowitz V."/>
            <person name="Cheng J.F."/>
            <person name="Hugenholtz P."/>
            <person name="Woyke T."/>
            <person name="Wu D."/>
            <person name="Steenblock K."/>
            <person name="Schneider S."/>
            <person name="Pukall R."/>
            <person name="Goeker M."/>
            <person name="Klenk H.P."/>
            <person name="Eisen J.A."/>
        </authorList>
    </citation>
    <scope>NUCLEOTIDE SEQUENCE [LARGE SCALE GENOMIC DNA]</scope>
    <source>
        <strain evidence="11">ATCC 49802 / DSM 20745 / S 6022</strain>
    </source>
</reference>
<dbReference type="Gene3D" id="3.40.50.1010">
    <property type="entry name" value="5'-nuclease"/>
    <property type="match status" value="1"/>
</dbReference>
<accession>D1C9X8</accession>
<dbReference type="GO" id="GO:0090729">
    <property type="term" value="F:toxin activity"/>
    <property type="evidence" value="ECO:0007669"/>
    <property type="project" value="UniProtKB-KW"/>
</dbReference>
<dbReference type="KEGG" id="sti:Sthe_3221"/>
<keyword evidence="8" id="KW-0800">Toxin</keyword>
<dbReference type="HOGENOM" id="CLU_118482_0_1_0"/>
<dbReference type="InterPro" id="IPR022907">
    <property type="entry name" value="VapC_family"/>
</dbReference>
<evidence type="ECO:0000256" key="5">
    <source>
        <dbReference type="ARBA" id="ARBA00022801"/>
    </source>
</evidence>
<comment type="similarity">
    <text evidence="7 8">Belongs to the PINc/VapC protein family.</text>
</comment>
<keyword evidence="6 8" id="KW-0460">Magnesium</keyword>
<feature type="binding site" evidence="8">
    <location>
        <position position="99"/>
    </location>
    <ligand>
        <name>Mg(2+)</name>
        <dbReference type="ChEBI" id="CHEBI:18420"/>
    </ligand>
</feature>
<dbReference type="PANTHER" id="PTHR33653">
    <property type="entry name" value="RIBONUCLEASE VAPC2"/>
    <property type="match status" value="1"/>
</dbReference>
<evidence type="ECO:0000313" key="10">
    <source>
        <dbReference type="EMBL" id="ACZ40621.1"/>
    </source>
</evidence>
<organism evidence="10 11">
    <name type="scientific">Sphaerobacter thermophilus (strain ATCC 49802 / DSM 20745 / KCCM 41009 / NCIMB 13125 / S 6022)</name>
    <dbReference type="NCBI Taxonomy" id="479434"/>
    <lineage>
        <taxon>Bacteria</taxon>
        <taxon>Pseudomonadati</taxon>
        <taxon>Thermomicrobiota</taxon>
        <taxon>Thermomicrobia</taxon>
        <taxon>Sphaerobacterales</taxon>
        <taxon>Sphaerobacterineae</taxon>
        <taxon>Sphaerobacteraceae</taxon>
        <taxon>Sphaerobacter</taxon>
    </lineage>
</organism>
<dbReference type="eggNOG" id="COG1487">
    <property type="taxonomic scope" value="Bacteria"/>
</dbReference>